<organism evidence="1 2">
    <name type="scientific">Turnera subulata</name>
    <dbReference type="NCBI Taxonomy" id="218843"/>
    <lineage>
        <taxon>Eukaryota</taxon>
        <taxon>Viridiplantae</taxon>
        <taxon>Streptophyta</taxon>
        <taxon>Embryophyta</taxon>
        <taxon>Tracheophyta</taxon>
        <taxon>Spermatophyta</taxon>
        <taxon>Magnoliopsida</taxon>
        <taxon>eudicotyledons</taxon>
        <taxon>Gunneridae</taxon>
        <taxon>Pentapetalae</taxon>
        <taxon>rosids</taxon>
        <taxon>fabids</taxon>
        <taxon>Malpighiales</taxon>
        <taxon>Passifloraceae</taxon>
        <taxon>Turnera</taxon>
    </lineage>
</organism>
<proteinExistence type="predicted"/>
<evidence type="ECO:0000313" key="1">
    <source>
        <dbReference type="EMBL" id="KAJ4844159.1"/>
    </source>
</evidence>
<keyword evidence="2" id="KW-1185">Reference proteome</keyword>
<dbReference type="Proteomes" id="UP001141552">
    <property type="component" value="Unassembled WGS sequence"/>
</dbReference>
<sequence length="51" mass="5571">ELSTSWEIKATPTFFFLKEGGQVDKLVGADKVELQKKTAVIFELISAAAKS</sequence>
<accession>A0A9Q0G5W2</accession>
<reference evidence="1" key="2">
    <citation type="journal article" date="2023" name="Plants (Basel)">
        <title>Annotation of the Turnera subulata (Passifloraceae) Draft Genome Reveals the S-Locus Evolved after the Divergence of Turneroideae from Passifloroideae in a Stepwise Manner.</title>
        <authorList>
            <person name="Henning P.M."/>
            <person name="Roalson E.H."/>
            <person name="Mir W."/>
            <person name="McCubbin A.G."/>
            <person name="Shore J.S."/>
        </authorList>
    </citation>
    <scope>NUCLEOTIDE SEQUENCE</scope>
    <source>
        <strain evidence="1">F60SS</strain>
    </source>
</reference>
<dbReference type="InterPro" id="IPR036249">
    <property type="entry name" value="Thioredoxin-like_sf"/>
</dbReference>
<comment type="caution">
    <text evidence="1">The sequence shown here is derived from an EMBL/GenBank/DDBJ whole genome shotgun (WGS) entry which is preliminary data.</text>
</comment>
<protein>
    <recommendedName>
        <fullName evidence="3">Thioredoxin domain-containing protein</fullName>
    </recommendedName>
</protein>
<gene>
    <name evidence="1" type="ORF">Tsubulata_022640</name>
</gene>
<name>A0A9Q0G5W2_9ROSI</name>
<dbReference type="Gene3D" id="3.40.30.10">
    <property type="entry name" value="Glutaredoxin"/>
    <property type="match status" value="1"/>
</dbReference>
<dbReference type="OrthoDB" id="2121326at2759"/>
<evidence type="ECO:0000313" key="2">
    <source>
        <dbReference type="Proteomes" id="UP001141552"/>
    </source>
</evidence>
<dbReference type="SUPFAM" id="SSF52833">
    <property type="entry name" value="Thioredoxin-like"/>
    <property type="match status" value="1"/>
</dbReference>
<reference evidence="1" key="1">
    <citation type="submission" date="2022-02" db="EMBL/GenBank/DDBJ databases">
        <authorList>
            <person name="Henning P.M."/>
            <person name="McCubbin A.G."/>
            <person name="Shore J.S."/>
        </authorList>
    </citation>
    <scope>NUCLEOTIDE SEQUENCE</scope>
    <source>
        <strain evidence="1">F60SS</strain>
        <tissue evidence="1">Leaves</tissue>
    </source>
</reference>
<dbReference type="AlphaFoldDB" id="A0A9Q0G5W2"/>
<evidence type="ECO:0008006" key="3">
    <source>
        <dbReference type="Google" id="ProtNLM"/>
    </source>
</evidence>
<dbReference type="EMBL" id="JAKUCV010002034">
    <property type="protein sequence ID" value="KAJ4844159.1"/>
    <property type="molecule type" value="Genomic_DNA"/>
</dbReference>
<feature type="non-terminal residue" evidence="1">
    <location>
        <position position="1"/>
    </location>
</feature>